<proteinExistence type="predicted"/>
<dbReference type="Proteomes" id="UP000292298">
    <property type="component" value="Unassembled WGS sequence"/>
</dbReference>
<dbReference type="RefSeq" id="WP_165385739.1">
    <property type="nucleotide sequence ID" value="NZ_SHLI01000001.1"/>
</dbReference>
<reference evidence="3 4" key="1">
    <citation type="submission" date="2019-02" db="EMBL/GenBank/DDBJ databases">
        <title>Genomic Encyclopedia of Type Strains, Phase IV (KMG-IV): sequencing the most valuable type-strain genomes for metagenomic binning, comparative biology and taxonomic classification.</title>
        <authorList>
            <person name="Goeker M."/>
        </authorList>
    </citation>
    <scope>NUCLEOTIDE SEQUENCE [LARGE SCALE GENOMIC DNA]</scope>
    <source>
        <strain evidence="3 4">DSM 21056</strain>
    </source>
</reference>
<evidence type="ECO:0000256" key="1">
    <source>
        <dbReference type="SAM" id="MobiDB-lite"/>
    </source>
</evidence>
<dbReference type="InterPro" id="IPR051321">
    <property type="entry name" value="PHA/PHB_synthase"/>
</dbReference>
<protein>
    <submittedName>
        <fullName evidence="3">Polyhydroxyalkanoate synthase</fullName>
    </submittedName>
</protein>
<dbReference type="PANTHER" id="PTHR36837:SF2">
    <property type="entry name" value="POLY(3-HYDROXYALKANOATE) POLYMERASE SUBUNIT PHAC"/>
    <property type="match status" value="1"/>
</dbReference>
<organism evidence="3 4">
    <name type="scientific">Spiribacter vilamensis</name>
    <dbReference type="NCBI Taxonomy" id="531306"/>
    <lineage>
        <taxon>Bacteria</taxon>
        <taxon>Pseudomonadati</taxon>
        <taxon>Pseudomonadota</taxon>
        <taxon>Gammaproteobacteria</taxon>
        <taxon>Chromatiales</taxon>
        <taxon>Ectothiorhodospiraceae</taxon>
        <taxon>Spiribacter</taxon>
    </lineage>
</organism>
<feature type="region of interest" description="Disordered" evidence="1">
    <location>
        <begin position="23"/>
        <end position="45"/>
    </location>
</feature>
<name>A0A4Q8D127_9GAMM</name>
<comment type="caution">
    <text evidence="3">The sequence shown here is derived from an EMBL/GenBank/DDBJ whole genome shotgun (WGS) entry which is preliminary data.</text>
</comment>
<evidence type="ECO:0000259" key="2">
    <source>
        <dbReference type="Pfam" id="PF00561"/>
    </source>
</evidence>
<evidence type="ECO:0000313" key="4">
    <source>
        <dbReference type="Proteomes" id="UP000292298"/>
    </source>
</evidence>
<dbReference type="InterPro" id="IPR000073">
    <property type="entry name" value="AB_hydrolase_1"/>
</dbReference>
<dbReference type="SUPFAM" id="SSF53474">
    <property type="entry name" value="alpha/beta-Hydrolases"/>
    <property type="match status" value="1"/>
</dbReference>
<feature type="domain" description="AB hydrolase-1" evidence="2">
    <location>
        <begin position="74"/>
        <end position="303"/>
    </location>
</feature>
<dbReference type="Pfam" id="PF00561">
    <property type="entry name" value="Abhydrolase_1"/>
    <property type="match status" value="1"/>
</dbReference>
<dbReference type="AlphaFoldDB" id="A0A4Q8D127"/>
<dbReference type="EMBL" id="SHLI01000001">
    <property type="protein sequence ID" value="RZU99056.1"/>
    <property type="molecule type" value="Genomic_DNA"/>
</dbReference>
<accession>A0A4Q8D127</accession>
<sequence>MAPPSTSSPDDLQRVLARAARISRRSEDITPSEPVTETDNATLHRYGDPGDPPLLIIYSLVNRPAILDLSPDRSVVARLIEGGFCVYLLAWHPPGAARRYLGLADYILGDIADAVDWLADRHAALPHLLGVCQGGVLALCHAALAPERIRSLTTLAAPIDTGSTDDRLAQLARGVDFDALVASTGNITGQGLATVFASLKPFALGPQRYGGLAALADADDAALEAFMRMERWMYDGPDLAGRAFAEFAREIYQHNALMHDTLALDGLPVRLAAIETPVFNAWAEHDHLVPPAAAQALTRRTGGACRDYGLPGGHLGLFIGGRAHKQLYPALIDWLRSH</sequence>
<dbReference type="PANTHER" id="PTHR36837">
    <property type="entry name" value="POLY(3-HYDROXYALKANOATE) POLYMERASE SUBUNIT PHAC"/>
    <property type="match status" value="1"/>
</dbReference>
<keyword evidence="4" id="KW-1185">Reference proteome</keyword>
<gene>
    <name evidence="3" type="ORF">EV698_1333</name>
</gene>
<evidence type="ECO:0000313" key="3">
    <source>
        <dbReference type="EMBL" id="RZU99056.1"/>
    </source>
</evidence>
<dbReference type="Gene3D" id="3.40.50.1820">
    <property type="entry name" value="alpha/beta hydrolase"/>
    <property type="match status" value="1"/>
</dbReference>
<dbReference type="InterPro" id="IPR029058">
    <property type="entry name" value="AB_hydrolase_fold"/>
</dbReference>